<protein>
    <submittedName>
        <fullName evidence="2">WhiB family transcription factor</fullName>
    </submittedName>
</protein>
<proteinExistence type="predicted"/>
<reference evidence="2 3" key="1">
    <citation type="submission" date="2019-06" db="EMBL/GenBank/DDBJ databases">
        <authorList>
            <person name="Burns M.A."/>
            <person name="Hill G.C."/>
            <person name="Wesley B.E."/>
            <person name="Womack T.V."/>
            <person name="Krukonis G.P."/>
            <person name="Delesalle V.A."/>
            <person name="Garlena R.A."/>
            <person name="Russell D.A."/>
            <person name="Pope W.H."/>
            <person name="Jacobs-Sera D."/>
            <person name="Hatfull G.F."/>
        </authorList>
    </citation>
    <scope>NUCLEOTIDE SEQUENCE [LARGE SCALE GENOMIC DNA]</scope>
</reference>
<gene>
    <name evidence="2" type="primary">104</name>
    <name evidence="2" type="ORF">SEA_PHENDRIX_104</name>
</gene>
<evidence type="ECO:0000313" key="3">
    <source>
        <dbReference type="Proteomes" id="UP000319596"/>
    </source>
</evidence>
<keyword evidence="3" id="KW-1185">Reference proteome</keyword>
<feature type="domain" description="4Fe-4S Wbl-type" evidence="1">
    <location>
        <begin position="1"/>
        <end position="57"/>
    </location>
</feature>
<accession>A0A514U123</accession>
<dbReference type="EMBL" id="MN096369">
    <property type="protein sequence ID" value="QDK02652.1"/>
    <property type="molecule type" value="Genomic_DNA"/>
</dbReference>
<dbReference type="PROSITE" id="PS51674">
    <property type="entry name" value="4FE4S_WBL"/>
    <property type="match status" value="1"/>
</dbReference>
<sequence length="67" mass="7894">MWDFDIHRESEVDQRKRHALGIAVCRGCPAREECYRWAKTHDEQGVWGGKVFIPPRSKFVVDPENRP</sequence>
<dbReference type="KEGG" id="vg:77924666"/>
<dbReference type="RefSeq" id="YP_010649148.1">
    <property type="nucleotide sequence ID" value="NC_070764.1"/>
</dbReference>
<dbReference type="InterPro" id="IPR034768">
    <property type="entry name" value="4FE4S_WBL"/>
</dbReference>
<evidence type="ECO:0000259" key="1">
    <source>
        <dbReference type="PROSITE" id="PS51674"/>
    </source>
</evidence>
<dbReference type="Pfam" id="PF02467">
    <property type="entry name" value="Whib"/>
    <property type="match status" value="1"/>
</dbReference>
<dbReference type="Proteomes" id="UP000319596">
    <property type="component" value="Segment"/>
</dbReference>
<dbReference type="GeneID" id="77924666"/>
<organism evidence="2 3">
    <name type="scientific">Gordonia phage Phendrix</name>
    <dbReference type="NCBI Taxonomy" id="2593335"/>
    <lineage>
        <taxon>Viruses</taxon>
        <taxon>Duplodnaviria</taxon>
        <taxon>Heunggongvirae</taxon>
        <taxon>Uroviricota</taxon>
        <taxon>Caudoviricetes</taxon>
        <taxon>Godonkavirus</taxon>
        <taxon>Godonkavirus phendrix</taxon>
    </lineage>
</organism>
<evidence type="ECO:0000313" key="2">
    <source>
        <dbReference type="EMBL" id="QDK02652.1"/>
    </source>
</evidence>
<name>A0A514U123_9CAUD</name>